<protein>
    <submittedName>
        <fullName evidence="1">Uncharacterized protein</fullName>
    </submittedName>
</protein>
<feature type="non-terminal residue" evidence="1">
    <location>
        <position position="1"/>
    </location>
</feature>
<organism evidence="1">
    <name type="scientific">marine metagenome</name>
    <dbReference type="NCBI Taxonomy" id="408172"/>
    <lineage>
        <taxon>unclassified sequences</taxon>
        <taxon>metagenomes</taxon>
        <taxon>ecological metagenomes</taxon>
    </lineage>
</organism>
<proteinExistence type="predicted"/>
<reference evidence="1" key="1">
    <citation type="submission" date="2018-05" db="EMBL/GenBank/DDBJ databases">
        <authorList>
            <person name="Lanie J.A."/>
            <person name="Ng W.-L."/>
            <person name="Kazmierczak K.M."/>
            <person name="Andrzejewski T.M."/>
            <person name="Davidsen T.M."/>
            <person name="Wayne K.J."/>
            <person name="Tettelin H."/>
            <person name="Glass J.I."/>
            <person name="Rusch D."/>
            <person name="Podicherti R."/>
            <person name="Tsui H.-C.T."/>
            <person name="Winkler M.E."/>
        </authorList>
    </citation>
    <scope>NUCLEOTIDE SEQUENCE</scope>
</reference>
<dbReference type="AlphaFoldDB" id="A0A382TUM2"/>
<name>A0A382TUM2_9ZZZZ</name>
<sequence>VILVTITITITYRNHYPTKYTPYQQYLYNRIKSFRDGFVTPKPWFEIRKILTSEGLKSPLGKKLGNHHVLSIYQKGKIREKRLKSQIKVTKTLEVTEFKGDQVTIL</sequence>
<gene>
    <name evidence="1" type="ORF">METZ01_LOCUS378610</name>
</gene>
<dbReference type="EMBL" id="UINC01139298">
    <property type="protein sequence ID" value="SVD25756.1"/>
    <property type="molecule type" value="Genomic_DNA"/>
</dbReference>
<evidence type="ECO:0000313" key="1">
    <source>
        <dbReference type="EMBL" id="SVD25756.1"/>
    </source>
</evidence>
<accession>A0A382TUM2</accession>